<evidence type="ECO:0000259" key="2">
    <source>
        <dbReference type="Pfam" id="PF23247"/>
    </source>
</evidence>
<dbReference type="InterPro" id="IPR032675">
    <property type="entry name" value="LRR_dom_sf"/>
</dbReference>
<dbReference type="AlphaFoldDB" id="A0A0S3RT46"/>
<accession>A0A0S3RT46</accession>
<dbReference type="PANTHER" id="PTHR33463:SF209">
    <property type="entry name" value="DISEASE RESISTANCE PROTEIN RPS2-LIKE"/>
    <property type="match status" value="1"/>
</dbReference>
<dbReference type="InterPro" id="IPR057135">
    <property type="entry name" value="At4g27190-like_LRR"/>
</dbReference>
<reference evidence="3 4" key="1">
    <citation type="journal article" date="2015" name="Sci. Rep.">
        <title>The power of single molecule real-time sequencing technology in the de novo assembly of a eukaryotic genome.</title>
        <authorList>
            <person name="Sakai H."/>
            <person name="Naito K."/>
            <person name="Ogiso-Tanaka E."/>
            <person name="Takahashi Y."/>
            <person name="Iseki K."/>
            <person name="Muto C."/>
            <person name="Satou K."/>
            <person name="Teruya K."/>
            <person name="Shiroma A."/>
            <person name="Shimoji M."/>
            <person name="Hirano T."/>
            <person name="Itoh T."/>
            <person name="Kaga A."/>
            <person name="Tomooka N."/>
        </authorList>
    </citation>
    <scope>NUCLEOTIDE SEQUENCE [LARGE SCALE GENOMIC DNA]</scope>
    <source>
        <strain evidence="4">cv. Shumari</strain>
    </source>
</reference>
<keyword evidence="1" id="KW-0611">Plant defense</keyword>
<proteinExistence type="predicted"/>
<dbReference type="Pfam" id="PF23247">
    <property type="entry name" value="LRR_RPS2"/>
    <property type="match status" value="1"/>
</dbReference>
<dbReference type="EMBL" id="AP015037">
    <property type="protein sequence ID" value="BAT83740.1"/>
    <property type="molecule type" value="Genomic_DNA"/>
</dbReference>
<feature type="domain" description="Disease resistance protein At4g27190-like leucine-rich repeats" evidence="2">
    <location>
        <begin position="19"/>
        <end position="161"/>
    </location>
</feature>
<dbReference type="InterPro" id="IPR050905">
    <property type="entry name" value="Plant_NBS-LRR"/>
</dbReference>
<organism evidence="3 4">
    <name type="scientific">Vigna angularis var. angularis</name>
    <dbReference type="NCBI Taxonomy" id="157739"/>
    <lineage>
        <taxon>Eukaryota</taxon>
        <taxon>Viridiplantae</taxon>
        <taxon>Streptophyta</taxon>
        <taxon>Embryophyta</taxon>
        <taxon>Tracheophyta</taxon>
        <taxon>Spermatophyta</taxon>
        <taxon>Magnoliopsida</taxon>
        <taxon>eudicotyledons</taxon>
        <taxon>Gunneridae</taxon>
        <taxon>Pentapetalae</taxon>
        <taxon>rosids</taxon>
        <taxon>fabids</taxon>
        <taxon>Fabales</taxon>
        <taxon>Fabaceae</taxon>
        <taxon>Papilionoideae</taxon>
        <taxon>50 kb inversion clade</taxon>
        <taxon>NPAAA clade</taxon>
        <taxon>indigoferoid/millettioid clade</taxon>
        <taxon>Phaseoleae</taxon>
        <taxon>Vigna</taxon>
    </lineage>
</organism>
<dbReference type="Gene3D" id="3.80.10.10">
    <property type="entry name" value="Ribonuclease Inhibitor"/>
    <property type="match status" value="1"/>
</dbReference>
<keyword evidence="4" id="KW-1185">Reference proteome</keyword>
<evidence type="ECO:0000313" key="3">
    <source>
        <dbReference type="EMBL" id="BAT83740.1"/>
    </source>
</evidence>
<evidence type="ECO:0000256" key="1">
    <source>
        <dbReference type="ARBA" id="ARBA00022821"/>
    </source>
</evidence>
<dbReference type="PANTHER" id="PTHR33463">
    <property type="entry name" value="NB-ARC DOMAIN-CONTAINING PROTEIN-RELATED"/>
    <property type="match status" value="1"/>
</dbReference>
<dbReference type="Proteomes" id="UP000291084">
    <property type="component" value="Chromosome 4"/>
</dbReference>
<evidence type="ECO:0000313" key="4">
    <source>
        <dbReference type="Proteomes" id="UP000291084"/>
    </source>
</evidence>
<gene>
    <name evidence="3" type="primary">Vigan.04G094700</name>
    <name evidence="3" type="ORF">VIGAN_04094700</name>
</gene>
<sequence>MFVYYVQQQREKYVSIPKLESLELSSINIQKIWSDQYDHCFENLLTLNVTDCGNLKYLLSFSIPESLVNLESIFVSECQMMEDIFRPEDAEYIDVFPKLKKMEIICMEKLCTIWKSDIGLHSFSNLNSLMIRECHKLVTIFPNYMGQRLQSLQSLTVKDCELVENTYLILQIFRTLVILMKQIWVIYF</sequence>
<dbReference type="SUPFAM" id="SSF52047">
    <property type="entry name" value="RNI-like"/>
    <property type="match status" value="1"/>
</dbReference>
<name>A0A0S3RT46_PHAAN</name>
<protein>
    <recommendedName>
        <fullName evidence="2">Disease resistance protein At4g27190-like leucine-rich repeats domain-containing protein</fullName>
    </recommendedName>
</protein>